<feature type="compositionally biased region" description="Polar residues" evidence="1">
    <location>
        <begin position="1"/>
        <end position="28"/>
    </location>
</feature>
<comment type="caution">
    <text evidence="2">The sequence shown here is derived from an EMBL/GenBank/DDBJ whole genome shotgun (WGS) entry which is preliminary data.</text>
</comment>
<evidence type="ECO:0000313" key="3">
    <source>
        <dbReference type="Proteomes" id="UP000663843"/>
    </source>
</evidence>
<dbReference type="AlphaFoldDB" id="A0A8H3GPV4"/>
<dbReference type="EMBL" id="CAJMWT010002967">
    <property type="protein sequence ID" value="CAE6459462.1"/>
    <property type="molecule type" value="Genomic_DNA"/>
</dbReference>
<gene>
    <name evidence="2" type="ORF">RDB_LOCUS94822</name>
</gene>
<organism evidence="2 3">
    <name type="scientific">Rhizoctonia solani</name>
    <dbReference type="NCBI Taxonomy" id="456999"/>
    <lineage>
        <taxon>Eukaryota</taxon>
        <taxon>Fungi</taxon>
        <taxon>Dikarya</taxon>
        <taxon>Basidiomycota</taxon>
        <taxon>Agaricomycotina</taxon>
        <taxon>Agaricomycetes</taxon>
        <taxon>Cantharellales</taxon>
        <taxon>Ceratobasidiaceae</taxon>
        <taxon>Rhizoctonia</taxon>
    </lineage>
</organism>
<evidence type="ECO:0000313" key="2">
    <source>
        <dbReference type="EMBL" id="CAE6459462.1"/>
    </source>
</evidence>
<accession>A0A8H3GPV4</accession>
<feature type="region of interest" description="Disordered" evidence="1">
    <location>
        <begin position="1"/>
        <end position="37"/>
    </location>
</feature>
<name>A0A8H3GPV4_9AGAM</name>
<dbReference type="Proteomes" id="UP000663843">
    <property type="component" value="Unassembled WGS sequence"/>
</dbReference>
<sequence length="192" mass="21330">MSHGDTNTKPKGQSQANPPQSEALNASQLSLDDPLSAPSHPSAPLGFFTRRLDRWHNKGVVTGLRGSLQALHDGVAMIPSLQSAIEILISCVDLLPTTTSREEFKQITAELQMLSNSLTRHLTNSAAEPSKCMTNLSLLIQQQATLIATKRGLNLNKGRRFEESKRYEEEIRGHYQQINSLFRQLMVNPFIP</sequence>
<protein>
    <submittedName>
        <fullName evidence="2">Uncharacterized protein</fullName>
    </submittedName>
</protein>
<proteinExistence type="predicted"/>
<evidence type="ECO:0000256" key="1">
    <source>
        <dbReference type="SAM" id="MobiDB-lite"/>
    </source>
</evidence>
<reference evidence="2" key="1">
    <citation type="submission" date="2021-01" db="EMBL/GenBank/DDBJ databases">
        <authorList>
            <person name="Kaushik A."/>
        </authorList>
    </citation>
    <scope>NUCLEOTIDE SEQUENCE</scope>
    <source>
        <strain evidence="2">AG2-2IIIB</strain>
    </source>
</reference>